<accession>A0A0D6EK57</accession>
<dbReference type="PANTHER" id="PTHR12175">
    <property type="entry name" value="AD039 HT014 THIOREDOXIN FAMILY TRP26"/>
    <property type="match status" value="1"/>
</dbReference>
<evidence type="ECO:0000313" key="4">
    <source>
        <dbReference type="Proteomes" id="UP000243876"/>
    </source>
</evidence>
<proteinExistence type="inferred from homology"/>
<protein>
    <submittedName>
        <fullName evidence="3">SPOSA6832_02007-mRNA-1:cds</fullName>
    </submittedName>
</protein>
<dbReference type="PANTHER" id="PTHR12175:SF1">
    <property type="entry name" value="PITH DOMAIN-CONTAINING PROTEIN 1"/>
    <property type="match status" value="1"/>
</dbReference>
<dbReference type="InterPro" id="IPR045099">
    <property type="entry name" value="PITH1-like"/>
</dbReference>
<dbReference type="AlphaFoldDB" id="A0A0D6EK57"/>
<dbReference type="GO" id="GO:0005634">
    <property type="term" value="C:nucleus"/>
    <property type="evidence" value="ECO:0007669"/>
    <property type="project" value="TreeGrafter"/>
</dbReference>
<dbReference type="GO" id="GO:0005737">
    <property type="term" value="C:cytoplasm"/>
    <property type="evidence" value="ECO:0007669"/>
    <property type="project" value="UniProtKB-ARBA"/>
</dbReference>
<name>A0A0D6EK57_SPOSA</name>
<dbReference type="Proteomes" id="UP000243876">
    <property type="component" value="Unassembled WGS sequence"/>
</dbReference>
<dbReference type="InterPro" id="IPR037047">
    <property type="entry name" value="PITH_dom_sf"/>
</dbReference>
<dbReference type="PROSITE" id="PS51532">
    <property type="entry name" value="PITH"/>
    <property type="match status" value="1"/>
</dbReference>
<gene>
    <name evidence="3" type="primary">SPOSA6832_02007</name>
</gene>
<dbReference type="SUPFAM" id="SSF49785">
    <property type="entry name" value="Galactose-binding domain-like"/>
    <property type="match status" value="1"/>
</dbReference>
<organism evidence="3 4">
    <name type="scientific">Sporidiobolus salmonicolor</name>
    <name type="common">Yeast-like fungus</name>
    <name type="synonym">Sporobolomyces salmonicolor</name>
    <dbReference type="NCBI Taxonomy" id="5005"/>
    <lineage>
        <taxon>Eukaryota</taxon>
        <taxon>Fungi</taxon>
        <taxon>Dikarya</taxon>
        <taxon>Basidiomycota</taxon>
        <taxon>Pucciniomycotina</taxon>
        <taxon>Microbotryomycetes</taxon>
        <taxon>Sporidiobolales</taxon>
        <taxon>Sporidiobolaceae</taxon>
        <taxon>Sporobolomyces</taxon>
    </lineage>
</organism>
<sequence>MPPAHPPGCSCGDEAAHEAALHSNFLYQHIDTDKVVALNAEEGKEGKMVIRPWDQRNQEGELFVSALPPPRALASLTTFVSRLIEEWLESDADEQLILQIPFTGSVKLRTILVKAGPAGFTPDKMQVFANQQLDFDEATSTNVTQSFDVAVTREVAEYAVRPAKFPSVQSLTIFFPSNHGEDTTRISFLGFKGEYSPLTRDPIITVYEAQANPADHAKIPGLDTTAHSRLG</sequence>
<dbReference type="Pfam" id="PF06201">
    <property type="entry name" value="PITH"/>
    <property type="match status" value="2"/>
</dbReference>
<evidence type="ECO:0000259" key="2">
    <source>
        <dbReference type="PROSITE" id="PS51532"/>
    </source>
</evidence>
<evidence type="ECO:0000313" key="3">
    <source>
        <dbReference type="EMBL" id="CEQ40392.1"/>
    </source>
</evidence>
<dbReference type="EMBL" id="CENE01000006">
    <property type="protein sequence ID" value="CEQ40392.1"/>
    <property type="molecule type" value="Genomic_DNA"/>
</dbReference>
<reference evidence="4" key="1">
    <citation type="submission" date="2015-02" db="EMBL/GenBank/DDBJ databases">
        <authorList>
            <person name="Gon?alves P."/>
        </authorList>
    </citation>
    <scope>NUCLEOTIDE SEQUENCE [LARGE SCALE GENOMIC DNA]</scope>
</reference>
<dbReference type="Gene3D" id="2.60.120.470">
    <property type="entry name" value="PITH domain"/>
    <property type="match status" value="1"/>
</dbReference>
<dbReference type="OrthoDB" id="2635at2759"/>
<feature type="domain" description="PITH" evidence="2">
    <location>
        <begin position="15"/>
        <end position="211"/>
    </location>
</feature>
<comment type="similarity">
    <text evidence="1">Belongs to the PITHD1 family.</text>
</comment>
<keyword evidence="4" id="KW-1185">Reference proteome</keyword>
<evidence type="ECO:0000256" key="1">
    <source>
        <dbReference type="ARBA" id="ARBA00025788"/>
    </source>
</evidence>
<dbReference type="InterPro" id="IPR008979">
    <property type="entry name" value="Galactose-bd-like_sf"/>
</dbReference>
<dbReference type="InterPro" id="IPR010400">
    <property type="entry name" value="PITH_dom"/>
</dbReference>